<feature type="domain" description="Clp R" evidence="2">
    <location>
        <begin position="2"/>
        <end position="181"/>
    </location>
</feature>
<proteinExistence type="predicted"/>
<sequence length="181" mass="19206">MFERFTRGARDVVEGAVGHAERAGDADVTPEHLLLALLDAEGTKAAYACAALGVTDRRDAVTAALAEARRRGGVSEADEGALAGLGIDVGAIVSRVEEAHGEGALERTRTKRRRFTGHRSFARESKEVLEQSLRVAIGRGDRSIGDEHLLLALTVRPGVVRDVLAAHGASYDEVVRVLGTS</sequence>
<evidence type="ECO:0000259" key="2">
    <source>
        <dbReference type="PROSITE" id="PS51903"/>
    </source>
</evidence>
<dbReference type="PROSITE" id="PS51903">
    <property type="entry name" value="CLP_R"/>
    <property type="match status" value="1"/>
</dbReference>
<dbReference type="Pfam" id="PF02861">
    <property type="entry name" value="Clp_N"/>
    <property type="match status" value="2"/>
</dbReference>
<organism evidence="3 4">
    <name type="scientific">Streptomyces luteolus</name>
    <dbReference type="NCBI Taxonomy" id="3043615"/>
    <lineage>
        <taxon>Bacteria</taxon>
        <taxon>Bacillati</taxon>
        <taxon>Actinomycetota</taxon>
        <taxon>Actinomycetes</taxon>
        <taxon>Kitasatosporales</taxon>
        <taxon>Streptomycetaceae</taxon>
        <taxon>Streptomyces</taxon>
    </lineage>
</organism>
<protein>
    <submittedName>
        <fullName evidence="3">Clp protease N-terminal domain-containing protein</fullName>
    </submittedName>
</protein>
<dbReference type="GO" id="GO:0008233">
    <property type="term" value="F:peptidase activity"/>
    <property type="evidence" value="ECO:0007669"/>
    <property type="project" value="UniProtKB-KW"/>
</dbReference>
<evidence type="ECO:0000313" key="4">
    <source>
        <dbReference type="Proteomes" id="UP001237105"/>
    </source>
</evidence>
<keyword evidence="3" id="KW-0378">Hydrolase</keyword>
<dbReference type="RefSeq" id="WP_282533044.1">
    <property type="nucleotide sequence ID" value="NZ_JASCIS010000001.1"/>
</dbReference>
<dbReference type="GO" id="GO:0006508">
    <property type="term" value="P:proteolysis"/>
    <property type="evidence" value="ECO:0007669"/>
    <property type="project" value="UniProtKB-KW"/>
</dbReference>
<evidence type="ECO:0000256" key="1">
    <source>
        <dbReference type="PROSITE-ProRule" id="PRU01251"/>
    </source>
</evidence>
<evidence type="ECO:0000313" key="3">
    <source>
        <dbReference type="EMBL" id="MDI3417122.1"/>
    </source>
</evidence>
<dbReference type="Proteomes" id="UP001237105">
    <property type="component" value="Unassembled WGS sequence"/>
</dbReference>
<keyword evidence="3" id="KW-0645">Protease</keyword>
<dbReference type="EMBL" id="JASCIS010000001">
    <property type="protein sequence ID" value="MDI3417122.1"/>
    <property type="molecule type" value="Genomic_DNA"/>
</dbReference>
<keyword evidence="1" id="KW-0677">Repeat</keyword>
<dbReference type="Gene3D" id="1.10.1780.10">
    <property type="entry name" value="Clp, N-terminal domain"/>
    <property type="match status" value="2"/>
</dbReference>
<dbReference type="InterPro" id="IPR004176">
    <property type="entry name" value="Clp_R_N"/>
</dbReference>
<dbReference type="SUPFAM" id="SSF81923">
    <property type="entry name" value="Double Clp-N motif"/>
    <property type="match status" value="2"/>
</dbReference>
<keyword evidence="4" id="KW-1185">Reference proteome</keyword>
<dbReference type="InterPro" id="IPR036628">
    <property type="entry name" value="Clp_N_dom_sf"/>
</dbReference>
<accession>A0ABT6SNE0</accession>
<reference evidence="3 4" key="1">
    <citation type="submission" date="2023-05" db="EMBL/GenBank/DDBJ databases">
        <title>Draft genome sequence of Streptomyces sp. B-S-A12 isolated from a cave soil in Thailand.</title>
        <authorList>
            <person name="Chamroensaksri N."/>
            <person name="Muangham S."/>
        </authorList>
    </citation>
    <scope>NUCLEOTIDE SEQUENCE [LARGE SCALE GENOMIC DNA]</scope>
    <source>
        <strain evidence="3 4">B-S-A12</strain>
    </source>
</reference>
<comment type="caution">
    <text evidence="3">The sequence shown here is derived from an EMBL/GenBank/DDBJ whole genome shotgun (WGS) entry which is preliminary data.</text>
</comment>
<gene>
    <name evidence="3" type="ORF">QIT00_00855</name>
</gene>
<name>A0ABT6SNE0_9ACTN</name>